<dbReference type="Ensembl" id="ENSUAMT00000010283.1">
    <property type="protein sequence ID" value="ENSUAMP00000009133.1"/>
    <property type="gene ID" value="ENSUAMG00000001758.1"/>
</dbReference>
<dbReference type="PANTHER" id="PTHR12542">
    <property type="entry name" value="EXOCYST COMPLEX PROTEIN EXO70"/>
    <property type="match status" value="1"/>
</dbReference>
<evidence type="ECO:0000256" key="4">
    <source>
        <dbReference type="ARBA" id="ARBA00026169"/>
    </source>
</evidence>
<dbReference type="SUPFAM" id="SSF74788">
    <property type="entry name" value="Cullin repeat-like"/>
    <property type="match status" value="1"/>
</dbReference>
<dbReference type="GO" id="GO:0000145">
    <property type="term" value="C:exocyst"/>
    <property type="evidence" value="ECO:0007669"/>
    <property type="project" value="InterPro"/>
</dbReference>
<keyword evidence="2 5" id="KW-0813">Transport</keyword>
<evidence type="ECO:0000256" key="5">
    <source>
        <dbReference type="RuleBase" id="RU365026"/>
    </source>
</evidence>
<organism evidence="8 9">
    <name type="scientific">Ursus americanus</name>
    <name type="common">American black bear</name>
    <name type="synonym">Euarctos americanus</name>
    <dbReference type="NCBI Taxonomy" id="9643"/>
    <lineage>
        <taxon>Eukaryota</taxon>
        <taxon>Metazoa</taxon>
        <taxon>Chordata</taxon>
        <taxon>Craniata</taxon>
        <taxon>Vertebrata</taxon>
        <taxon>Euteleostomi</taxon>
        <taxon>Mammalia</taxon>
        <taxon>Eutheria</taxon>
        <taxon>Laurasiatheria</taxon>
        <taxon>Carnivora</taxon>
        <taxon>Caniformia</taxon>
        <taxon>Ursidae</taxon>
        <taxon>Ursus</taxon>
    </lineage>
</organism>
<dbReference type="Proteomes" id="UP000291022">
    <property type="component" value="Unassembled WGS sequence"/>
</dbReference>
<evidence type="ECO:0000256" key="6">
    <source>
        <dbReference type="SAM" id="MobiDB-lite"/>
    </source>
</evidence>
<evidence type="ECO:0000256" key="2">
    <source>
        <dbReference type="ARBA" id="ARBA00022448"/>
    </source>
</evidence>
<comment type="similarity">
    <text evidence="1 5">Belongs to the EXO70 family.</text>
</comment>
<reference evidence="9" key="1">
    <citation type="submission" date="2016-06" db="EMBL/GenBank/DDBJ databases">
        <title>De novo assembly and RNA-Seq shows season-dependent expression and editing in black bear kidneys.</title>
        <authorList>
            <person name="Korstanje R."/>
            <person name="Srivastava A."/>
            <person name="Sarsani V.K."/>
            <person name="Sheehan S.M."/>
            <person name="Seger R.L."/>
            <person name="Barter M.E."/>
            <person name="Lindqvist C."/>
            <person name="Brody L.C."/>
            <person name="Mullikin J.C."/>
        </authorList>
    </citation>
    <scope>NUCLEOTIDE SEQUENCE [LARGE SCALE GENOMIC DNA]</scope>
</reference>
<evidence type="ECO:0000256" key="1">
    <source>
        <dbReference type="ARBA" id="ARBA00006756"/>
    </source>
</evidence>
<dbReference type="InterPro" id="IPR046364">
    <property type="entry name" value="Exo70_C"/>
</dbReference>
<feature type="region of interest" description="Disordered" evidence="6">
    <location>
        <begin position="238"/>
        <end position="273"/>
    </location>
</feature>
<evidence type="ECO:0000259" key="7">
    <source>
        <dbReference type="Pfam" id="PF03081"/>
    </source>
</evidence>
<proteinExistence type="inferred from homology"/>
<feature type="domain" description="Exocyst complex subunit Exo70 C-terminal" evidence="7">
    <location>
        <begin position="282"/>
        <end position="409"/>
    </location>
</feature>
<gene>
    <name evidence="8" type="primary">EXOC7</name>
</gene>
<dbReference type="Pfam" id="PF03081">
    <property type="entry name" value="Exo70_C"/>
    <property type="match status" value="1"/>
</dbReference>
<reference evidence="8" key="2">
    <citation type="submission" date="2025-08" db="UniProtKB">
        <authorList>
            <consortium name="Ensembl"/>
        </authorList>
    </citation>
    <scope>IDENTIFICATION</scope>
</reference>
<evidence type="ECO:0000313" key="9">
    <source>
        <dbReference type="Proteomes" id="UP000291022"/>
    </source>
</evidence>
<dbReference type="FunFam" id="1.20.1280.170:FF:000001">
    <property type="entry name" value="Exocyst complex component 7"/>
    <property type="match status" value="1"/>
</dbReference>
<reference evidence="8" key="3">
    <citation type="submission" date="2025-09" db="UniProtKB">
        <authorList>
            <consortium name="Ensembl"/>
        </authorList>
    </citation>
    <scope>IDENTIFICATION</scope>
</reference>
<dbReference type="PANTHER" id="PTHR12542:SF41">
    <property type="entry name" value="EXOCYST COMPLEX COMPONENT 7"/>
    <property type="match status" value="1"/>
</dbReference>
<dbReference type="GeneTree" id="ENSGT00390000003595"/>
<accession>A0A452QU28</accession>
<dbReference type="Pfam" id="PF20669">
    <property type="entry name" value="Exo70_N"/>
    <property type="match status" value="1"/>
</dbReference>
<protein>
    <recommendedName>
        <fullName evidence="4 5">Exocyst complex component 7</fullName>
    </recommendedName>
    <alternativeName>
        <fullName evidence="5">Exocyst complex component Exo70</fullName>
    </alternativeName>
</protein>
<sequence length="553" mass="61846">MIPPQEASARRREIEDKLKQEEETLSFIRDSLEKSDQLTKNMVSILSSFESRLMKLENSIIPVHKQTENLQRLQENVEKTLSCLDHVISYYHVASDTEKIIREGPAGRLEEYLGSMAKIQKAVEYFQDNSPDSPELNKVKLLFERGKESLESEFRSLMTRHSKVVSPVLILDLISGEDELEAQEEVPLEHLPEGVLQDVTRISRWLVEYGRNQDFMNVYYQIRSSQLDRSIKGLKEHFRKSSSSSGVPYSPAIPNKRKDTPTKKPIKRPGRDDTLDVETDAYIHCVSAFVKLAQSEYQLLMDVIPEHHQKKTFDSLIQDALDGLMLEGENIVSAARKAIIRHDFSAVLTVFPILRHLKQTKPEFDQVLQGTAASTKNKLPGLITSMETVGAKALEDFADNIKVLSLSPGPPAALGAVGRTARDLSQELLQRAGHQEGLLVSCQYPLASLSFPGAAEPPGGDAPAPFSCSVSLACVPEGPDPRLPGGGTKSRFWKRGCSFHRMIRTRNTTCPRMALCMSSQATPSSSYSSSWTSRRRQGPCWPPKFLGTHTIFL</sequence>
<dbReference type="AlphaFoldDB" id="A0A452QU28"/>
<dbReference type="GO" id="GO:0005546">
    <property type="term" value="F:phosphatidylinositol-4,5-bisphosphate binding"/>
    <property type="evidence" value="ECO:0007669"/>
    <property type="project" value="InterPro"/>
</dbReference>
<dbReference type="GO" id="GO:0006887">
    <property type="term" value="P:exocytosis"/>
    <property type="evidence" value="ECO:0007669"/>
    <property type="project" value="UniProtKB-KW"/>
</dbReference>
<evidence type="ECO:0000256" key="3">
    <source>
        <dbReference type="ARBA" id="ARBA00022483"/>
    </source>
</evidence>
<comment type="function">
    <text evidence="5">Component of the exocyst complex involved in the docking of exocytic vesicles with fusion sites on the plasma membrane.</text>
</comment>
<keyword evidence="3 5" id="KW-0268">Exocytosis</keyword>
<name>A0A452QU28_URSAM</name>
<dbReference type="Gene3D" id="1.20.1280.170">
    <property type="entry name" value="Exocyst complex component Exo70"/>
    <property type="match status" value="1"/>
</dbReference>
<dbReference type="InterPro" id="IPR004140">
    <property type="entry name" value="Exo70"/>
</dbReference>
<keyword evidence="5" id="KW-0653">Protein transport</keyword>
<dbReference type="InterPro" id="IPR016159">
    <property type="entry name" value="Cullin_repeat-like_dom_sf"/>
</dbReference>
<keyword evidence="9" id="KW-1185">Reference proteome</keyword>
<evidence type="ECO:0000313" key="8">
    <source>
        <dbReference type="Ensembl" id="ENSUAMP00000009133.1"/>
    </source>
</evidence>
<dbReference type="GO" id="GO:0015031">
    <property type="term" value="P:protein transport"/>
    <property type="evidence" value="ECO:0007669"/>
    <property type="project" value="UniProtKB-KW"/>
</dbReference>